<dbReference type="PROSITE" id="PS51762">
    <property type="entry name" value="GH16_2"/>
    <property type="match status" value="1"/>
</dbReference>
<evidence type="ECO:0000256" key="7">
    <source>
        <dbReference type="ARBA" id="ARBA00023157"/>
    </source>
</evidence>
<comment type="caution">
    <text evidence="15">The sequence shown here is derived from an EMBL/GenBank/DDBJ whole genome shotgun (WGS) entry which is preliminary data.</text>
</comment>
<dbReference type="CDD" id="cd02176">
    <property type="entry name" value="GH16_XET"/>
    <property type="match status" value="1"/>
</dbReference>
<comment type="similarity">
    <text evidence="13">Belongs to the glycosyl hydrolase 16 family.</text>
</comment>
<dbReference type="InterPro" id="IPR010713">
    <property type="entry name" value="XET_C"/>
</dbReference>
<dbReference type="InterPro" id="IPR044791">
    <property type="entry name" value="Beta-glucanase/XTH"/>
</dbReference>
<keyword evidence="7" id="KW-1015">Disulfide bond</keyword>
<accession>A0A445LVH3</accession>
<dbReference type="FunFam" id="2.60.120.200:FF:000025">
    <property type="entry name" value="Xyloglucan endotransglucosylase/hydrolase"/>
    <property type="match status" value="1"/>
</dbReference>
<evidence type="ECO:0000256" key="2">
    <source>
        <dbReference type="ARBA" id="ARBA00022523"/>
    </source>
</evidence>
<dbReference type="Pfam" id="PF06955">
    <property type="entry name" value="XET_C"/>
    <property type="match status" value="1"/>
</dbReference>
<dbReference type="InterPro" id="IPR013320">
    <property type="entry name" value="ConA-like_dom_sf"/>
</dbReference>
<protein>
    <recommendedName>
        <fullName evidence="13">Xyloglucan endotransglucosylase/hydrolase</fullName>
        <ecNumber evidence="13">2.4.1.207</ecNumber>
    </recommendedName>
</protein>
<evidence type="ECO:0000256" key="6">
    <source>
        <dbReference type="ARBA" id="ARBA00022801"/>
    </source>
</evidence>
<dbReference type="InterPro" id="IPR008264">
    <property type="entry name" value="Beta_glucanase"/>
</dbReference>
<evidence type="ECO:0000256" key="11">
    <source>
        <dbReference type="PIRSR" id="PIRSR005604-1"/>
    </source>
</evidence>
<evidence type="ECO:0000256" key="3">
    <source>
        <dbReference type="ARBA" id="ARBA00022525"/>
    </source>
</evidence>
<dbReference type="PROSITE" id="PS01034">
    <property type="entry name" value="GH16_1"/>
    <property type="match status" value="1"/>
</dbReference>
<dbReference type="EC" id="2.4.1.207" evidence="13"/>
<name>A0A445LVH3_GLYSO</name>
<dbReference type="GO" id="GO:0042546">
    <property type="term" value="P:cell wall biogenesis"/>
    <property type="evidence" value="ECO:0007669"/>
    <property type="project" value="InterPro"/>
</dbReference>
<dbReference type="PIRSF" id="PIRSF005604">
    <property type="entry name" value="XET"/>
    <property type="match status" value="1"/>
</dbReference>
<evidence type="ECO:0000256" key="5">
    <source>
        <dbReference type="ARBA" id="ARBA00022729"/>
    </source>
</evidence>
<feature type="domain" description="GH16" evidence="14">
    <location>
        <begin position="1"/>
        <end position="248"/>
    </location>
</feature>
<keyword evidence="4 13" id="KW-0808">Transferase</keyword>
<dbReference type="PRINTS" id="PR00737">
    <property type="entry name" value="GLHYDRLASE16"/>
</dbReference>
<comment type="PTM">
    <text evidence="13">Contains at least one intrachain disulfide bond essential for its enzymatic activity.</text>
</comment>
<evidence type="ECO:0000256" key="9">
    <source>
        <dbReference type="ARBA" id="ARBA00023295"/>
    </source>
</evidence>
<comment type="function">
    <text evidence="10 13">Catalyzes xyloglucan endohydrolysis (XEH) and/or endotransglycosylation (XET). Cleaves and religates xyloglucan polymers, an essential constituent of the primary cell wall, and thereby participates in cell wall construction of growing tissues.</text>
</comment>
<evidence type="ECO:0000313" key="16">
    <source>
        <dbReference type="Proteomes" id="UP000289340"/>
    </source>
</evidence>
<dbReference type="GO" id="GO:0071555">
    <property type="term" value="P:cell wall organization"/>
    <property type="evidence" value="ECO:0007669"/>
    <property type="project" value="UniProtKB-KW"/>
</dbReference>
<dbReference type="GO" id="GO:0048046">
    <property type="term" value="C:apoplast"/>
    <property type="evidence" value="ECO:0007669"/>
    <property type="project" value="UniProtKB-SubCell"/>
</dbReference>
<dbReference type="Gene3D" id="2.60.120.200">
    <property type="match status" value="1"/>
</dbReference>
<dbReference type="InterPro" id="IPR016455">
    <property type="entry name" value="XTH"/>
</dbReference>
<keyword evidence="2 13" id="KW-0052">Apoplast</keyword>
<feature type="active site" description="Proton donor" evidence="11">
    <location>
        <position position="138"/>
    </location>
</feature>
<evidence type="ECO:0000313" key="15">
    <source>
        <dbReference type="EMBL" id="RZC27214.1"/>
    </source>
</evidence>
<keyword evidence="5" id="KW-0732">Signal</keyword>
<keyword evidence="6 13" id="KW-0378">Hydrolase</keyword>
<keyword evidence="3 13" id="KW-0964">Secreted</keyword>
<evidence type="ECO:0000256" key="8">
    <source>
        <dbReference type="ARBA" id="ARBA00023180"/>
    </source>
</evidence>
<gene>
    <name evidence="15" type="ORF">D0Y65_005380</name>
</gene>
<feature type="active site" description="Nucleophile" evidence="11">
    <location>
        <position position="134"/>
    </location>
</feature>
<dbReference type="SUPFAM" id="SSF49899">
    <property type="entry name" value="Concanavalin A-like lectins/glucanases"/>
    <property type="match status" value="1"/>
</dbReference>
<evidence type="ECO:0000256" key="10">
    <source>
        <dbReference type="ARBA" id="ARBA00058567"/>
    </source>
</evidence>
<dbReference type="GO" id="GO:0004553">
    <property type="term" value="F:hydrolase activity, hydrolyzing O-glycosyl compounds"/>
    <property type="evidence" value="ECO:0007669"/>
    <property type="project" value="InterPro"/>
</dbReference>
<evidence type="ECO:0000256" key="12">
    <source>
        <dbReference type="PIRSR" id="PIRSR005604-2"/>
    </source>
</evidence>
<dbReference type="EMBL" id="QZWG01000002">
    <property type="protein sequence ID" value="RZC27214.1"/>
    <property type="molecule type" value="Genomic_DNA"/>
</dbReference>
<evidence type="ECO:0000256" key="4">
    <source>
        <dbReference type="ARBA" id="ARBA00022679"/>
    </source>
</evidence>
<dbReference type="InterPro" id="IPR008263">
    <property type="entry name" value="GH16_AS"/>
</dbReference>
<dbReference type="Proteomes" id="UP000289340">
    <property type="component" value="Chromosome 2"/>
</dbReference>
<keyword evidence="9 13" id="KW-0326">Glycosidase</keyword>
<dbReference type="AlphaFoldDB" id="A0A445LVH3"/>
<keyword evidence="1 13" id="KW-0134">Cell wall</keyword>
<feature type="glycosylation site" description="N-linked (GlcNAc...) asparagine" evidence="12">
    <location>
        <position position="142"/>
    </location>
</feature>
<dbReference type="PANTHER" id="PTHR31062">
    <property type="entry name" value="XYLOGLUCAN ENDOTRANSGLUCOSYLASE/HYDROLASE PROTEIN 8-RELATED"/>
    <property type="match status" value="1"/>
</dbReference>
<evidence type="ECO:0000256" key="1">
    <source>
        <dbReference type="ARBA" id="ARBA00022512"/>
    </source>
</evidence>
<comment type="subcellular location">
    <subcellularLocation>
        <location evidence="13">Secreted</location>
        <location evidence="13">Cell wall</location>
    </subcellularLocation>
    <subcellularLocation>
        <location evidence="13">Secreted</location>
        <location evidence="13">Extracellular space</location>
        <location evidence="13">Apoplast</location>
    </subcellularLocation>
</comment>
<evidence type="ECO:0000256" key="13">
    <source>
        <dbReference type="RuleBase" id="RU361120"/>
    </source>
</evidence>
<dbReference type="GO" id="GO:0010411">
    <property type="term" value="P:xyloglucan metabolic process"/>
    <property type="evidence" value="ECO:0007669"/>
    <property type="project" value="InterPro"/>
</dbReference>
<dbReference type="Pfam" id="PF00722">
    <property type="entry name" value="Glyco_hydro_16"/>
    <property type="match status" value="1"/>
</dbReference>
<dbReference type="InterPro" id="IPR000757">
    <property type="entry name" value="Beta-glucanase-like"/>
</dbReference>
<dbReference type="GO" id="GO:0016762">
    <property type="term" value="F:xyloglucan:xyloglucosyl transferase activity"/>
    <property type="evidence" value="ECO:0007669"/>
    <property type="project" value="UniProtKB-EC"/>
</dbReference>
<organism evidence="15 16">
    <name type="scientific">Glycine soja</name>
    <name type="common">Wild soybean</name>
    <dbReference type="NCBI Taxonomy" id="3848"/>
    <lineage>
        <taxon>Eukaryota</taxon>
        <taxon>Viridiplantae</taxon>
        <taxon>Streptophyta</taxon>
        <taxon>Embryophyta</taxon>
        <taxon>Tracheophyta</taxon>
        <taxon>Spermatophyta</taxon>
        <taxon>Magnoliopsida</taxon>
        <taxon>eudicotyledons</taxon>
        <taxon>Gunneridae</taxon>
        <taxon>Pentapetalae</taxon>
        <taxon>rosids</taxon>
        <taxon>fabids</taxon>
        <taxon>Fabales</taxon>
        <taxon>Fabaceae</taxon>
        <taxon>Papilionoideae</taxon>
        <taxon>50 kb inversion clade</taxon>
        <taxon>NPAAA clade</taxon>
        <taxon>indigoferoid/millettioid clade</taxon>
        <taxon>Phaseoleae</taxon>
        <taxon>Glycine</taxon>
        <taxon>Glycine subgen. Soja</taxon>
    </lineage>
</organism>
<reference evidence="15 16" key="1">
    <citation type="submission" date="2018-09" db="EMBL/GenBank/DDBJ databases">
        <title>A high-quality reference genome of wild soybean provides a powerful tool to mine soybean genomes.</title>
        <authorList>
            <person name="Xie M."/>
            <person name="Chung C.Y.L."/>
            <person name="Li M.-W."/>
            <person name="Wong F.-L."/>
            <person name="Chan T.-F."/>
            <person name="Lam H.-M."/>
        </authorList>
    </citation>
    <scope>NUCLEOTIDE SEQUENCE [LARGE SCALE GENOMIC DNA]</scope>
    <source>
        <strain evidence="16">cv. W05</strain>
        <tissue evidence="15">Hypocotyl of etiolated seedlings</tissue>
    </source>
</reference>
<keyword evidence="13" id="KW-0961">Cell wall biogenesis/degradation</keyword>
<keyword evidence="16" id="KW-1185">Reference proteome</keyword>
<keyword evidence="8" id="KW-0325">Glycoprotein</keyword>
<sequence>MNPLCFTVIISIRECNFALNTLVGFIFFSYDQINMASSYVLFMLSLCLASTTKFALGGNFYTDFNILFGDNRANIQDGGSNMSLAMDKSSGSGIATKNEYLFGRFDMQMKLIPDNSAGTVTTFYLSSQGPNHDEIDLEFLGNLSGDPHILSTNYYANGTGGREIQFYLWFDPTQDFHTYSIDWNPQRIIILVDNIPIRVMHNRENIGVPFPTSQPMKVYATLWDGDFWATRGGKVKIDWSKAPFIAGFRNFNANACIAGPEGSSCMGFNGGRNKGLDAQIRKHLKEIHSRWVVYDYCRDFIRFAHGFPSECRKNKHT</sequence>
<proteinExistence type="inferred from homology"/>
<evidence type="ECO:0000259" key="14">
    <source>
        <dbReference type="PROSITE" id="PS51762"/>
    </source>
</evidence>